<dbReference type="CDD" id="cd10801">
    <property type="entry name" value="LamB_YcsF_like_1"/>
    <property type="match status" value="1"/>
</dbReference>
<dbReference type="NCBIfam" id="NF003814">
    <property type="entry name" value="PRK05406.1-3"/>
    <property type="match status" value="1"/>
</dbReference>
<dbReference type="GO" id="GO:0017168">
    <property type="term" value="F:5-oxoprolinase (ATP-hydrolyzing) activity"/>
    <property type="evidence" value="ECO:0007669"/>
    <property type="project" value="UniProtKB-EC"/>
</dbReference>
<dbReference type="EC" id="3.5.2.9" evidence="1"/>
<accession>A0A951IZC0</accession>
<reference evidence="1 2" key="1">
    <citation type="journal article" date="2020" name="Syst. Appl. Microbiol.">
        <title>Arthrospiribacter ruber gen. nov., sp. nov., a novel bacterium isolated from Arthrospira cultures.</title>
        <authorList>
            <person name="Waleron M."/>
            <person name="Misztak A."/>
            <person name="Waleron M.M."/>
            <person name="Furmaniak M."/>
            <person name="Mrozik A."/>
            <person name="Waleron K."/>
        </authorList>
    </citation>
    <scope>NUCLEOTIDE SEQUENCE [LARGE SCALE GENOMIC DNA]</scope>
    <source>
        <strain evidence="1 2">DPMB0001</strain>
    </source>
</reference>
<dbReference type="NCBIfam" id="NF003816">
    <property type="entry name" value="PRK05406.1-5"/>
    <property type="match status" value="1"/>
</dbReference>
<dbReference type="EMBL" id="RPHB01000004">
    <property type="protein sequence ID" value="MBW3468153.1"/>
    <property type="molecule type" value="Genomic_DNA"/>
</dbReference>
<keyword evidence="2" id="KW-1185">Reference proteome</keyword>
<dbReference type="Pfam" id="PF03746">
    <property type="entry name" value="LamB_YcsF"/>
    <property type="match status" value="1"/>
</dbReference>
<name>A0A951IZC0_9BACT</name>
<dbReference type="InterPro" id="IPR005501">
    <property type="entry name" value="LamB/YcsF/PxpA-like"/>
</dbReference>
<organism evidence="1 2">
    <name type="scientific">Arthrospiribacter ruber</name>
    <dbReference type="NCBI Taxonomy" id="2487934"/>
    <lineage>
        <taxon>Bacteria</taxon>
        <taxon>Pseudomonadati</taxon>
        <taxon>Bacteroidota</taxon>
        <taxon>Cytophagia</taxon>
        <taxon>Cytophagales</taxon>
        <taxon>Cyclobacteriaceae</taxon>
        <taxon>Arthrospiribacter</taxon>
    </lineage>
</organism>
<comment type="caution">
    <text evidence="1">The sequence shown here is derived from an EMBL/GenBank/DDBJ whole genome shotgun (WGS) entry which is preliminary data.</text>
</comment>
<sequence length="235" mass="26222">MDINCDLGEGLTNDPELMPYLNSCNIACGGHAGDKSTVQMTIKLAKSHGVKIGAHPSFADKVNFGRKILNLTSVQLENTLIDQLDLFFESAHHLGTTVHHIKLHGALYNLAAKDEKTADTFLTLIKERYHSTKVYCPPNSVVENLAKTYQIPYDREVFADRTYQDDGSLTDRKLAKALLTDPTEVIDHLKWIVDKKCILTLSKKQLPVEAETVCIHGDNPSALPILQAIRNHFFI</sequence>
<dbReference type="PANTHER" id="PTHR30292:SF0">
    <property type="entry name" value="5-OXOPROLINASE SUBUNIT A"/>
    <property type="match status" value="1"/>
</dbReference>
<dbReference type="RefSeq" id="WP_219289003.1">
    <property type="nucleotide sequence ID" value="NZ_RPHB01000004.1"/>
</dbReference>
<proteinExistence type="predicted"/>
<gene>
    <name evidence="1" type="primary">pxpA</name>
    <name evidence="1" type="ORF">EGN73_10050</name>
</gene>
<keyword evidence="1" id="KW-0378">Hydrolase</keyword>
<protein>
    <submittedName>
        <fullName evidence="1">5-oxoprolinase subunit PxpA</fullName>
        <ecNumber evidence="1">3.5.2.9</ecNumber>
    </submittedName>
</protein>
<evidence type="ECO:0000313" key="2">
    <source>
        <dbReference type="Proteomes" id="UP000727490"/>
    </source>
</evidence>
<dbReference type="Proteomes" id="UP000727490">
    <property type="component" value="Unassembled WGS sequence"/>
</dbReference>
<dbReference type="PANTHER" id="PTHR30292">
    <property type="entry name" value="UNCHARACTERIZED PROTEIN YBGL-RELATED"/>
    <property type="match status" value="1"/>
</dbReference>
<dbReference type="AlphaFoldDB" id="A0A951IZC0"/>
<evidence type="ECO:0000313" key="1">
    <source>
        <dbReference type="EMBL" id="MBW3468153.1"/>
    </source>
</evidence>